<accession>A0A0J8Y8R0</accession>
<dbReference type="PATRIC" id="fig|1656095.3.peg.3302"/>
<organism evidence="3 5">
    <name type="scientific">Franconibacter pulveris</name>
    <dbReference type="NCBI Taxonomy" id="435910"/>
    <lineage>
        <taxon>Bacteria</taxon>
        <taxon>Pseudomonadati</taxon>
        <taxon>Pseudomonadota</taxon>
        <taxon>Gammaproteobacteria</taxon>
        <taxon>Enterobacterales</taxon>
        <taxon>Enterobacteriaceae</taxon>
        <taxon>Franconibacter</taxon>
    </lineage>
</organism>
<dbReference type="Pfam" id="PF00350">
    <property type="entry name" value="Dynamin_N"/>
    <property type="match status" value="1"/>
</dbReference>
<dbReference type="Gene3D" id="3.40.50.300">
    <property type="entry name" value="P-loop containing nucleotide triphosphate hydrolases"/>
    <property type="match status" value="1"/>
</dbReference>
<dbReference type="InterPro" id="IPR027417">
    <property type="entry name" value="P-loop_NTPase"/>
</dbReference>
<dbReference type="PANTHER" id="PTHR43834">
    <property type="entry name" value="GTPASE DER"/>
    <property type="match status" value="1"/>
</dbReference>
<dbReference type="InterPro" id="IPR030381">
    <property type="entry name" value="G_DYNAMIN_dom"/>
</dbReference>
<feature type="domain" description="Dynamin-type G" evidence="2">
    <location>
        <begin position="74"/>
        <end position="412"/>
    </location>
</feature>
<evidence type="ECO:0000313" key="4">
    <source>
        <dbReference type="EMBL" id="KMV36580.1"/>
    </source>
</evidence>
<evidence type="ECO:0000313" key="3">
    <source>
        <dbReference type="EMBL" id="KMV33769.1"/>
    </source>
</evidence>
<comment type="caution">
    <text evidence="3">The sequence shown here is derived from an EMBL/GenBank/DDBJ whole genome shotgun (WGS) entry which is preliminary data.</text>
</comment>
<name>A0A0J8Y8R0_9ENTR</name>
<protein>
    <submittedName>
        <fullName evidence="3">Vimentin</fullName>
    </submittedName>
</protein>
<keyword evidence="1" id="KW-0175">Coiled coil</keyword>
<dbReference type="PROSITE" id="PS51718">
    <property type="entry name" value="G_DYNAMIN_2"/>
    <property type="match status" value="1"/>
</dbReference>
<evidence type="ECO:0000313" key="5">
    <source>
        <dbReference type="Proteomes" id="UP000037315"/>
    </source>
</evidence>
<dbReference type="Proteomes" id="UP000037315">
    <property type="component" value="Unassembled WGS sequence"/>
</dbReference>
<proteinExistence type="predicted"/>
<evidence type="ECO:0000256" key="1">
    <source>
        <dbReference type="SAM" id="Coils"/>
    </source>
</evidence>
<reference evidence="3 5" key="1">
    <citation type="submission" date="2015-06" db="EMBL/GenBank/DDBJ databases">
        <title>Genome sequencing of Cronobacter sp. strain DJ34 isolated from petroleum contaminated sludge of Duliajan Oil Fields, Assam, India.</title>
        <authorList>
            <person name="Pal S."/>
            <person name="Banerjee T.D."/>
            <person name="Roy A."/>
            <person name="Sar P."/>
            <person name="Kazy S.K."/>
        </authorList>
    </citation>
    <scope>NUCLEOTIDE SEQUENCE [LARGE SCALE GENOMIC DNA]</scope>
    <source>
        <strain evidence="3 5">DJ34</strain>
    </source>
</reference>
<keyword evidence="5" id="KW-1185">Reference proteome</keyword>
<dbReference type="OrthoDB" id="6565187at2"/>
<evidence type="ECO:0000259" key="2">
    <source>
        <dbReference type="PROSITE" id="PS51718"/>
    </source>
</evidence>
<feature type="coiled-coil region" evidence="1">
    <location>
        <begin position="449"/>
        <end position="483"/>
    </location>
</feature>
<dbReference type="SUPFAM" id="SSF52540">
    <property type="entry name" value="P-loop containing nucleoside triphosphate hydrolases"/>
    <property type="match status" value="1"/>
</dbReference>
<dbReference type="PANTHER" id="PTHR43834:SF6">
    <property type="entry name" value="GTPASE DER"/>
    <property type="match status" value="1"/>
</dbReference>
<dbReference type="STRING" id="1121863.GCA_000621185_01601"/>
<dbReference type="NCBIfam" id="NF007368">
    <property type="entry name" value="PRK09866.1"/>
    <property type="match status" value="1"/>
</dbReference>
<dbReference type="GO" id="GO:0005525">
    <property type="term" value="F:GTP binding"/>
    <property type="evidence" value="ECO:0007669"/>
    <property type="project" value="InterPro"/>
</dbReference>
<dbReference type="EMBL" id="LFEJ01000019">
    <property type="protein sequence ID" value="KMV33769.1"/>
    <property type="molecule type" value="Genomic_DNA"/>
</dbReference>
<dbReference type="EMBL" id="LFEJ01000002">
    <property type="protein sequence ID" value="KMV36580.1"/>
    <property type="molecule type" value="Genomic_DNA"/>
</dbReference>
<dbReference type="AlphaFoldDB" id="A0A0J8Y8R0"/>
<dbReference type="RefSeq" id="WP_048887135.1">
    <property type="nucleotide sequence ID" value="NZ_LFEJ01000002.1"/>
</dbReference>
<gene>
    <name evidence="4" type="ORF">ACH50_00670</name>
    <name evidence="3" type="ORF">ACH50_15655</name>
</gene>
<dbReference type="GO" id="GO:0043022">
    <property type="term" value="F:ribosome binding"/>
    <property type="evidence" value="ECO:0007669"/>
    <property type="project" value="TreeGrafter"/>
</dbReference>
<sequence length="787" mass="88538">MHTQTFFELSQEAERLLQFALHNLNALKQMPSGMQENHPTADAGRSATVHPLHFSARGVEAQQETLQNELRKITQQEMVLAIVGTMKAGKSTTINAIVGTEVLPNRNRPMTALPTLIRHTPGQKEPVLHFSHVRPIETLMQALQERLAHYPRDLLAGQLEVDNDMESLLQRIISGTTFEKHYLGAQPIFHCLKSLNDLVRLSGVLEVPFPFSAYAAIEHIPVIEVEFMHLAGLEKGHGQLTLLDTPGPNEAGQPHLQHMLQEQISRASAVLAVMDYTQLKSISDEEVRQALASVSKSVPLFALVNKFDQKDRNSDDEAQVRALIAGTLMKGAIDPSHVFPVSSMWGYLANRARHELALRGSLPDHTEQRWVQDFAEAALGRRWRTADLSDVDHVHHAANLLWEDSLFEQPIKALLHAAHANASLYALRSASHKLLNYAQSAEEYLAFRCQGLEIKSERLLENINQLEEDIDRLERCQESVKEAVQHEVKLALQTGAECIAGHEKQIQQAIHTYFQTGKVPPIELSSTMSKAVLRRSDFEPGCQQIVLEEESDARLMMHKLRASCEVILLSVQENLTRELALHFRHLENALGRILRDAIAPIEARVANGLSQAGFSTHISLPAFESSQLNFNAHQLFTDVIEEARAPVSQARRQGGMRSTMARWLSSNEWRWEEYTMTSARYVIDLPKLQERLSQYVSHFCTQIRKAMNAQIDISVTAGLATFFAEFQQGLTSIDASLRQSLMARQQSEASLAQLRRQLTHCAMAAQFIHEDARLLRDDIQTLFLAEQ</sequence>
<dbReference type="InterPro" id="IPR045063">
    <property type="entry name" value="Dynamin_N"/>
</dbReference>